<organism evidence="5 6">
    <name type="scientific">Candidatus Contendobacter odensis Run_B_J11</name>
    <dbReference type="NCBI Taxonomy" id="1400861"/>
    <lineage>
        <taxon>Bacteria</taxon>
        <taxon>Pseudomonadati</taxon>
        <taxon>Pseudomonadota</taxon>
        <taxon>Gammaproteobacteria</taxon>
        <taxon>Candidatus Competibacteraceae</taxon>
        <taxon>Candidatus Contendibacter</taxon>
    </lineage>
</organism>
<feature type="domain" description="Alpha/beta hydrolase fold-3" evidence="4">
    <location>
        <begin position="126"/>
        <end position="340"/>
    </location>
</feature>
<protein>
    <submittedName>
        <fullName evidence="5">Alpha/beta hydrolase fold-3</fullName>
    </submittedName>
</protein>
<gene>
    <name evidence="5" type="ORF">BN874_1620017</name>
</gene>
<dbReference type="SUPFAM" id="SSF53474">
    <property type="entry name" value="alpha/beta-Hydrolases"/>
    <property type="match status" value="1"/>
</dbReference>
<dbReference type="InterPro" id="IPR033140">
    <property type="entry name" value="Lipase_GDXG_put_SER_AS"/>
</dbReference>
<dbReference type="Proteomes" id="UP000019184">
    <property type="component" value="Unassembled WGS sequence"/>
</dbReference>
<evidence type="ECO:0000256" key="1">
    <source>
        <dbReference type="ARBA" id="ARBA00010515"/>
    </source>
</evidence>
<comment type="similarity">
    <text evidence="1">Belongs to the 'GDXG' lipolytic enzyme family.</text>
</comment>
<dbReference type="AlphaFoldDB" id="A0A7U7G9F0"/>
<accession>A0A7U7G9F0</accession>
<dbReference type="OrthoDB" id="9806180at2"/>
<name>A0A7U7G9F0_9GAMM</name>
<dbReference type="PANTHER" id="PTHR48081">
    <property type="entry name" value="AB HYDROLASE SUPERFAMILY PROTEIN C4A8.06C"/>
    <property type="match status" value="1"/>
</dbReference>
<evidence type="ECO:0000256" key="3">
    <source>
        <dbReference type="PROSITE-ProRule" id="PRU10038"/>
    </source>
</evidence>
<sequence>MQIWIWAPLMLFLWTFFLAWLLIRHFLKGPSLLAYDNPPLDRHAGSRDRASPEHQEAVRLLERSSAEIRSVPRKQRLETVRGVMARGFCEPPLLAGASEYRIQAANAGGVPGEWVLAPDSDPDRRLLYLHGGSFISGCPHGHRVITTQLARVSRASVLALDYRLMPEHSRRDIIADGQTGYRWLLDNGPAGLAPVRELWVAGDSAGGNLTLMLIAWARDAGLRPANGAIAISPGTDMTFSSPTLKSNLKTDLILGPSLRWFLQAPRSIRLLLIGMVNRMAPPNPLISPVFGDLSGLPPVLIQVSTAEMMLGDAWRYTNKARAAGSRVELETWPDMLHVWHLFEPILPEAQEAFERIGQFVERIRSGSAS</sequence>
<evidence type="ECO:0000313" key="6">
    <source>
        <dbReference type="Proteomes" id="UP000019184"/>
    </source>
</evidence>
<dbReference type="RefSeq" id="WP_051497485.1">
    <property type="nucleotide sequence ID" value="NZ_CBTK010000071.1"/>
</dbReference>
<evidence type="ECO:0000313" key="5">
    <source>
        <dbReference type="EMBL" id="CDH44358.1"/>
    </source>
</evidence>
<dbReference type="PANTHER" id="PTHR48081:SF30">
    <property type="entry name" value="ACETYL-HYDROLASE LIPR-RELATED"/>
    <property type="match status" value="1"/>
</dbReference>
<dbReference type="InterPro" id="IPR029058">
    <property type="entry name" value="AB_hydrolase_fold"/>
</dbReference>
<evidence type="ECO:0000256" key="2">
    <source>
        <dbReference type="ARBA" id="ARBA00022801"/>
    </source>
</evidence>
<keyword evidence="6" id="KW-1185">Reference proteome</keyword>
<feature type="active site" evidence="3">
    <location>
        <position position="204"/>
    </location>
</feature>
<keyword evidence="2 5" id="KW-0378">Hydrolase</keyword>
<dbReference type="PROSITE" id="PS01174">
    <property type="entry name" value="LIPASE_GDXG_SER"/>
    <property type="match status" value="1"/>
</dbReference>
<dbReference type="InterPro" id="IPR050300">
    <property type="entry name" value="GDXG_lipolytic_enzyme"/>
</dbReference>
<dbReference type="GO" id="GO:0004806">
    <property type="term" value="F:triacylglycerol lipase activity"/>
    <property type="evidence" value="ECO:0007669"/>
    <property type="project" value="TreeGrafter"/>
</dbReference>
<proteinExistence type="inferred from homology"/>
<dbReference type="InterPro" id="IPR013094">
    <property type="entry name" value="AB_hydrolase_3"/>
</dbReference>
<dbReference type="EMBL" id="CBTK010000071">
    <property type="protein sequence ID" value="CDH44358.1"/>
    <property type="molecule type" value="Genomic_DNA"/>
</dbReference>
<reference evidence="5 6" key="1">
    <citation type="journal article" date="2014" name="ISME J.">
        <title>Candidatus Competibacter-lineage genomes retrieved from metagenomes reveal functional metabolic diversity.</title>
        <authorList>
            <person name="McIlroy S.J."/>
            <person name="Albertsen M."/>
            <person name="Andresen E.K."/>
            <person name="Saunders A.M."/>
            <person name="Kristiansen R."/>
            <person name="Stokholm-Bjerregaard M."/>
            <person name="Nielsen K.L."/>
            <person name="Nielsen P.H."/>
        </authorList>
    </citation>
    <scope>NUCLEOTIDE SEQUENCE [LARGE SCALE GENOMIC DNA]</scope>
    <source>
        <strain evidence="5 6">Run_B_J11</strain>
    </source>
</reference>
<comment type="caution">
    <text evidence="5">The sequence shown here is derived from an EMBL/GenBank/DDBJ whole genome shotgun (WGS) entry which is preliminary data.</text>
</comment>
<evidence type="ECO:0000259" key="4">
    <source>
        <dbReference type="Pfam" id="PF07859"/>
    </source>
</evidence>
<dbReference type="Gene3D" id="3.40.50.1820">
    <property type="entry name" value="alpha/beta hydrolase"/>
    <property type="match status" value="1"/>
</dbReference>
<dbReference type="Pfam" id="PF07859">
    <property type="entry name" value="Abhydrolase_3"/>
    <property type="match status" value="1"/>
</dbReference>